<protein>
    <recommendedName>
        <fullName evidence="3">Transposase</fullName>
    </recommendedName>
</protein>
<accession>A0A0D4ZZX6</accession>
<proteinExistence type="predicted"/>
<organism evidence="2">
    <name type="scientific">Sphingomonas sp. JE1</name>
    <dbReference type="NCBI Taxonomy" id="1628059"/>
    <lineage>
        <taxon>Bacteria</taxon>
        <taxon>Pseudomonadati</taxon>
        <taxon>Pseudomonadota</taxon>
        <taxon>Alphaproteobacteria</taxon>
        <taxon>Sphingomonadales</taxon>
        <taxon>Sphingomonadaceae</taxon>
        <taxon>Sphingomonas</taxon>
    </lineage>
</organism>
<gene>
    <name evidence="2" type="ORF">pJE1_138</name>
</gene>
<feature type="region of interest" description="Disordered" evidence="1">
    <location>
        <begin position="32"/>
        <end position="61"/>
    </location>
</feature>
<dbReference type="GO" id="GO:0003677">
    <property type="term" value="F:DNA binding"/>
    <property type="evidence" value="ECO:0007669"/>
    <property type="project" value="InterPro"/>
</dbReference>
<reference evidence="2" key="1">
    <citation type="submission" date="2014-06" db="EMBL/GenBank/DDBJ databases">
        <title>Molecular and ecological studies on carbamate pesticide degrading bacteria isolated from agricultural soils.</title>
        <authorList>
            <person name="Kim D.-U."/>
            <person name="Ka J.-O."/>
        </authorList>
    </citation>
    <scope>NUCLEOTIDE SEQUENCE</scope>
    <source>
        <strain evidence="2">JE1</strain>
        <plasmid evidence="2">pJE1</plasmid>
    </source>
</reference>
<keyword evidence="2" id="KW-0614">Plasmid</keyword>
<evidence type="ECO:0000313" key="2">
    <source>
        <dbReference type="EMBL" id="AJW29560.1"/>
    </source>
</evidence>
<geneLocation type="plasmid" evidence="2">
    <name>pJE1</name>
</geneLocation>
<name>A0A0D4ZZX6_9SPHN</name>
<evidence type="ECO:0000256" key="1">
    <source>
        <dbReference type="SAM" id="MobiDB-lite"/>
    </source>
</evidence>
<evidence type="ECO:0008006" key="3">
    <source>
        <dbReference type="Google" id="ProtNLM"/>
    </source>
</evidence>
<dbReference type="GO" id="GO:0006313">
    <property type="term" value="P:DNA transposition"/>
    <property type="evidence" value="ECO:0007669"/>
    <property type="project" value="InterPro"/>
</dbReference>
<dbReference type="EMBL" id="KM017071">
    <property type="protein sequence ID" value="AJW29560.1"/>
    <property type="molecule type" value="Genomic_DNA"/>
</dbReference>
<sequence length="100" mass="10719">MAEVARRHGMLPQQLYTWRGRFRDRAERMGSVPAVIEGPSTTPVPSTSSGPPTPAVTTVPAAQKTGGQIVIETRGLSICILSDVDADHIERVLLAVQVNT</sequence>
<feature type="compositionally biased region" description="Low complexity" evidence="1">
    <location>
        <begin position="38"/>
        <end position="61"/>
    </location>
</feature>
<dbReference type="GO" id="GO:0004803">
    <property type="term" value="F:transposase activity"/>
    <property type="evidence" value="ECO:0007669"/>
    <property type="project" value="InterPro"/>
</dbReference>
<dbReference type="AlphaFoldDB" id="A0A0D4ZZX6"/>